<evidence type="ECO:0000256" key="2">
    <source>
        <dbReference type="ARBA" id="ARBA00022980"/>
    </source>
</evidence>
<dbReference type="GO" id="GO:0006412">
    <property type="term" value="P:translation"/>
    <property type="evidence" value="ECO:0007669"/>
    <property type="project" value="InterPro"/>
</dbReference>
<reference evidence="6" key="1">
    <citation type="submission" date="2021-01" db="EMBL/GenBank/DDBJ databases">
        <authorList>
            <person name="Corre E."/>
            <person name="Pelletier E."/>
            <person name="Niang G."/>
            <person name="Scheremetjew M."/>
            <person name="Finn R."/>
            <person name="Kale V."/>
            <person name="Holt S."/>
            <person name="Cochrane G."/>
            <person name="Meng A."/>
            <person name="Brown T."/>
            <person name="Cohen L."/>
        </authorList>
    </citation>
    <scope>NUCLEOTIDE SEQUENCE</scope>
    <source>
        <strain evidence="6">Clade-D-RCC1621</strain>
    </source>
</reference>
<feature type="region of interest" description="Disordered" evidence="5">
    <location>
        <begin position="1"/>
        <end position="29"/>
    </location>
</feature>
<comment type="similarity">
    <text evidence="1">Belongs to the universal ribosomal protein uL4 family.</text>
</comment>
<dbReference type="GO" id="GO:1990904">
    <property type="term" value="C:ribonucleoprotein complex"/>
    <property type="evidence" value="ECO:0007669"/>
    <property type="project" value="UniProtKB-KW"/>
</dbReference>
<organism evidence="6">
    <name type="scientific">Ostreococcus mediterraneus</name>
    <dbReference type="NCBI Taxonomy" id="1486918"/>
    <lineage>
        <taxon>Eukaryota</taxon>
        <taxon>Viridiplantae</taxon>
        <taxon>Chlorophyta</taxon>
        <taxon>Mamiellophyceae</taxon>
        <taxon>Mamiellales</taxon>
        <taxon>Bathycoccaceae</taxon>
        <taxon>Ostreococcus</taxon>
    </lineage>
</organism>
<proteinExistence type="inferred from homology"/>
<sequence>MALVATATASASSTSSSSTTSWGARAMGDGRATARTTARMFASDASATAAAATAKTTWDEEADADADDARLGSRTLDASSSSGVMDVRWNISETQGKGMDATIAVYGIDGERRGEVTLPGRIFDAPLRVDIAHRVVRWQRARAQSGLHKTKSRGEVSGTTRKARPQKGQGRARVGNLKAPQMRGGGTAHGPVVRSHEHSLPKKVRRLGLKVALSAKAAEGKIIVVDTFAGLEPKTRAMKDLLERLTGDVGLAAGGVYHSSLIVDGEFEEGDEDAIESEAVTPNALVRLSSRNLPHVQVLPQIGLNVYSILKHRSLILTRGGLEQLISRLDAPINR</sequence>
<keyword evidence="2" id="KW-0689">Ribosomal protein</keyword>
<evidence type="ECO:0000256" key="1">
    <source>
        <dbReference type="ARBA" id="ARBA00010528"/>
    </source>
</evidence>
<dbReference type="GO" id="GO:0003735">
    <property type="term" value="F:structural constituent of ribosome"/>
    <property type="evidence" value="ECO:0007669"/>
    <property type="project" value="InterPro"/>
</dbReference>
<feature type="region of interest" description="Disordered" evidence="5">
    <location>
        <begin position="142"/>
        <end position="199"/>
    </location>
</feature>
<dbReference type="AlphaFoldDB" id="A0A7S0Z8R5"/>
<evidence type="ECO:0000256" key="5">
    <source>
        <dbReference type="SAM" id="MobiDB-lite"/>
    </source>
</evidence>
<dbReference type="PANTHER" id="PTHR10746">
    <property type="entry name" value="50S RIBOSOMAL PROTEIN L4"/>
    <property type="match status" value="1"/>
</dbReference>
<dbReference type="InterPro" id="IPR023574">
    <property type="entry name" value="Ribosomal_uL4_dom_sf"/>
</dbReference>
<dbReference type="HAMAP" id="MF_01328_B">
    <property type="entry name" value="Ribosomal_uL4_B"/>
    <property type="match status" value="1"/>
</dbReference>
<protein>
    <recommendedName>
        <fullName evidence="4">Large ribosomal subunit protein uL4m</fullName>
    </recommendedName>
</protein>
<dbReference type="SUPFAM" id="SSF52166">
    <property type="entry name" value="Ribosomal protein L4"/>
    <property type="match status" value="1"/>
</dbReference>
<dbReference type="PANTHER" id="PTHR10746:SF6">
    <property type="entry name" value="LARGE RIBOSOMAL SUBUNIT PROTEIN UL4M"/>
    <property type="match status" value="1"/>
</dbReference>
<dbReference type="NCBIfam" id="TIGR03953">
    <property type="entry name" value="rplD_bact"/>
    <property type="match status" value="1"/>
</dbReference>
<name>A0A7S0Z8R5_9CHLO</name>
<evidence type="ECO:0000313" key="6">
    <source>
        <dbReference type="EMBL" id="CAD8814226.1"/>
    </source>
</evidence>
<accession>A0A7S0Z8R5</accession>
<dbReference type="Pfam" id="PF00573">
    <property type="entry name" value="Ribosomal_L4"/>
    <property type="match status" value="1"/>
</dbReference>
<dbReference type="InterPro" id="IPR013005">
    <property type="entry name" value="Ribosomal_uL4-like"/>
</dbReference>
<dbReference type="EMBL" id="HBFO01007601">
    <property type="protein sequence ID" value="CAD8814226.1"/>
    <property type="molecule type" value="Transcribed_RNA"/>
</dbReference>
<dbReference type="GO" id="GO:0005840">
    <property type="term" value="C:ribosome"/>
    <property type="evidence" value="ECO:0007669"/>
    <property type="project" value="UniProtKB-KW"/>
</dbReference>
<evidence type="ECO:0000256" key="3">
    <source>
        <dbReference type="ARBA" id="ARBA00023274"/>
    </source>
</evidence>
<gene>
    <name evidence="6" type="ORF">OMED0930_LOCUS5343</name>
</gene>
<keyword evidence="3" id="KW-0687">Ribonucleoprotein</keyword>
<dbReference type="InterPro" id="IPR002136">
    <property type="entry name" value="Ribosomal_uL4"/>
</dbReference>
<dbReference type="Gene3D" id="3.40.1370.10">
    <property type="match status" value="1"/>
</dbReference>
<evidence type="ECO:0000256" key="4">
    <source>
        <dbReference type="ARBA" id="ARBA00040565"/>
    </source>
</evidence>